<reference evidence="4" key="1">
    <citation type="submission" date="2018-12" db="EMBL/GenBank/DDBJ databases">
        <title>Tengunoibacter tsumagoiensis gen. nov., sp. nov., Dictyobacter kobayashii sp. nov., D. alpinus sp. nov., and D. joshuensis sp. nov. and description of Dictyobacteraceae fam. nov. within the order Ktedonobacterales isolated from Tengu-no-mugimeshi.</title>
        <authorList>
            <person name="Wang C.M."/>
            <person name="Zheng Y."/>
            <person name="Sakai Y."/>
            <person name="Toyoda A."/>
            <person name="Minakuchi Y."/>
            <person name="Abe K."/>
            <person name="Yokota A."/>
            <person name="Yabe S."/>
        </authorList>
    </citation>
    <scope>NUCLEOTIDE SEQUENCE [LARGE SCALE GENOMIC DNA]</scope>
    <source>
        <strain evidence="4">Uno11</strain>
    </source>
</reference>
<dbReference type="CDD" id="cd00077">
    <property type="entry name" value="HDc"/>
    <property type="match status" value="1"/>
</dbReference>
<protein>
    <recommendedName>
        <fullName evidence="2">HD domain-containing protein</fullName>
    </recommendedName>
</protein>
<dbReference type="GO" id="GO:0000166">
    <property type="term" value="F:nucleotide binding"/>
    <property type="evidence" value="ECO:0007669"/>
    <property type="project" value="UniProtKB-KW"/>
</dbReference>
<comment type="caution">
    <text evidence="3">The sequence shown here is derived from an EMBL/GenBank/DDBJ whole genome shotgun (WGS) entry which is preliminary data.</text>
</comment>
<dbReference type="PANTHER" id="PTHR47545:SF1">
    <property type="entry name" value="MULTIFUNCTIONAL CCA PROTEIN"/>
    <property type="match status" value="1"/>
</dbReference>
<keyword evidence="4" id="KW-1185">Reference proteome</keyword>
<dbReference type="InterPro" id="IPR006674">
    <property type="entry name" value="HD_domain"/>
</dbReference>
<evidence type="ECO:0000313" key="4">
    <source>
        <dbReference type="Proteomes" id="UP000287188"/>
    </source>
</evidence>
<name>A0A402AEW7_9CHLR</name>
<sequence length="394" mass="45262">MLLQTPYMQQQPGTSTDFFPLCPQPTQQWSLDWEALQRQFSWLRAMAGVPQYPAYHAEGDVLIHTHMVTAALVQHEQWRSLPADERQLLFAAALLHDVGKPACTKIEPDGMISSRGHARRGEFIARRLLWTAVELDKPVPFAQREYLARLVRLHGLPLQFLNRANPEKSITEASQNVRLDHLALLAEADVLGRICTDQAELLERVELFRVLSQEQQCYTAPRAFASDYSRFIYLHSEQGYADYEAYDDTIFEVVMLAGLPGAGKDSWIQRHYPSWPVVSLDGIRKELKITALDNQGHVVQLARERAREYMRQGQSFVWNATNTTHLLRRQLIDFFISYKARVHIVYLEAPYDVIIKRNHERSASVPVAVIDKLLNKLEIPDITEAHQVDWINNG</sequence>
<dbReference type="EMBL" id="BIFS01000001">
    <property type="protein sequence ID" value="GCE17626.1"/>
    <property type="molecule type" value="Genomic_DNA"/>
</dbReference>
<dbReference type="SUPFAM" id="SSF109604">
    <property type="entry name" value="HD-domain/PDEase-like"/>
    <property type="match status" value="1"/>
</dbReference>
<dbReference type="RefSeq" id="WP_246035295.1">
    <property type="nucleotide sequence ID" value="NZ_BIFS01000001.1"/>
</dbReference>
<dbReference type="InterPro" id="IPR050124">
    <property type="entry name" value="tRNA_CCA-adding_enzyme"/>
</dbReference>
<dbReference type="SUPFAM" id="SSF52540">
    <property type="entry name" value="P-loop containing nucleoside triphosphate hydrolases"/>
    <property type="match status" value="1"/>
</dbReference>
<dbReference type="Gene3D" id="3.40.50.300">
    <property type="entry name" value="P-loop containing nucleotide triphosphate hydrolases"/>
    <property type="match status" value="1"/>
</dbReference>
<feature type="domain" description="HD" evidence="2">
    <location>
        <begin position="65"/>
        <end position="129"/>
    </location>
</feature>
<dbReference type="InterPro" id="IPR027417">
    <property type="entry name" value="P-loop_NTPase"/>
</dbReference>
<accession>A0A402AEW7</accession>
<keyword evidence="1" id="KW-0547">Nucleotide-binding</keyword>
<evidence type="ECO:0000313" key="3">
    <source>
        <dbReference type="EMBL" id="GCE17626.1"/>
    </source>
</evidence>
<organism evidence="3 4">
    <name type="scientific">Dictyobacter kobayashii</name>
    <dbReference type="NCBI Taxonomy" id="2014872"/>
    <lineage>
        <taxon>Bacteria</taxon>
        <taxon>Bacillati</taxon>
        <taxon>Chloroflexota</taxon>
        <taxon>Ktedonobacteria</taxon>
        <taxon>Ktedonobacterales</taxon>
        <taxon>Dictyobacteraceae</taxon>
        <taxon>Dictyobacter</taxon>
    </lineage>
</organism>
<dbReference type="AlphaFoldDB" id="A0A402AEW7"/>
<dbReference type="Pfam" id="PF13671">
    <property type="entry name" value="AAA_33"/>
    <property type="match status" value="1"/>
</dbReference>
<dbReference type="PANTHER" id="PTHR47545">
    <property type="entry name" value="MULTIFUNCTIONAL CCA PROTEIN"/>
    <property type="match status" value="1"/>
</dbReference>
<proteinExistence type="predicted"/>
<gene>
    <name evidence="3" type="ORF">KDK_14260</name>
</gene>
<dbReference type="InterPro" id="IPR003607">
    <property type="entry name" value="HD/PDEase_dom"/>
</dbReference>
<dbReference type="Proteomes" id="UP000287188">
    <property type="component" value="Unassembled WGS sequence"/>
</dbReference>
<evidence type="ECO:0000256" key="1">
    <source>
        <dbReference type="ARBA" id="ARBA00022741"/>
    </source>
</evidence>
<dbReference type="Pfam" id="PF01966">
    <property type="entry name" value="HD"/>
    <property type="match status" value="1"/>
</dbReference>
<evidence type="ECO:0000259" key="2">
    <source>
        <dbReference type="Pfam" id="PF01966"/>
    </source>
</evidence>
<dbReference type="Gene3D" id="1.10.3090.10">
    <property type="entry name" value="cca-adding enzyme, domain 2"/>
    <property type="match status" value="1"/>
</dbReference>